<comment type="subcellular location">
    <subcellularLocation>
        <location evidence="1">Cell membrane</location>
    </subcellularLocation>
</comment>
<dbReference type="GO" id="GO:0015871">
    <property type="term" value="P:choline transport"/>
    <property type="evidence" value="ECO:0007669"/>
    <property type="project" value="TreeGrafter"/>
</dbReference>
<evidence type="ECO:0000256" key="1">
    <source>
        <dbReference type="ARBA" id="ARBA00004236"/>
    </source>
</evidence>
<evidence type="ECO:0000256" key="4">
    <source>
        <dbReference type="ARBA" id="ARBA00023136"/>
    </source>
</evidence>
<proteinExistence type="predicted"/>
<protein>
    <submittedName>
        <fullName evidence="8">Glycine betaine/proline transport system substrate-binding protein</fullName>
    </submittedName>
</protein>
<dbReference type="GO" id="GO:0043190">
    <property type="term" value="C:ATP-binding cassette (ABC) transporter complex"/>
    <property type="evidence" value="ECO:0007669"/>
    <property type="project" value="InterPro"/>
</dbReference>
<dbReference type="EMBL" id="FOTY01000006">
    <property type="protein sequence ID" value="SFL85102.1"/>
    <property type="molecule type" value="Genomic_DNA"/>
</dbReference>
<dbReference type="GO" id="GO:0005275">
    <property type="term" value="F:amine transmembrane transporter activity"/>
    <property type="evidence" value="ECO:0007669"/>
    <property type="project" value="TreeGrafter"/>
</dbReference>
<dbReference type="SUPFAM" id="SSF53850">
    <property type="entry name" value="Periplasmic binding protein-like II"/>
    <property type="match status" value="1"/>
</dbReference>
<dbReference type="GO" id="GO:0031460">
    <property type="term" value="P:glycine betaine transport"/>
    <property type="evidence" value="ECO:0007669"/>
    <property type="project" value="TreeGrafter"/>
</dbReference>
<dbReference type="CDD" id="cd13639">
    <property type="entry name" value="PBP2_OpuAC_like"/>
    <property type="match status" value="1"/>
</dbReference>
<dbReference type="Gene3D" id="3.40.190.100">
    <property type="entry name" value="Glycine betaine-binding periplasmic protein, domain 2"/>
    <property type="match status" value="1"/>
</dbReference>
<keyword evidence="6" id="KW-0732">Signal</keyword>
<evidence type="ECO:0000313" key="9">
    <source>
        <dbReference type="Proteomes" id="UP000199668"/>
    </source>
</evidence>
<keyword evidence="3" id="KW-1003">Cell membrane</keyword>
<feature type="region of interest" description="Disordered" evidence="5">
    <location>
        <begin position="20"/>
        <end position="58"/>
    </location>
</feature>
<dbReference type="InterPro" id="IPR007210">
    <property type="entry name" value="ABC_Gly_betaine_transp_sub-bd"/>
</dbReference>
<evidence type="ECO:0000256" key="3">
    <source>
        <dbReference type="ARBA" id="ARBA00022475"/>
    </source>
</evidence>
<reference evidence="8 9" key="1">
    <citation type="submission" date="2016-10" db="EMBL/GenBank/DDBJ databases">
        <authorList>
            <person name="de Groot N.N."/>
        </authorList>
    </citation>
    <scope>NUCLEOTIDE SEQUENCE [LARGE SCALE GENOMIC DNA]</scope>
    <source>
        <strain evidence="8 9">CGMCC 1.6134</strain>
    </source>
</reference>
<dbReference type="PROSITE" id="PS51257">
    <property type="entry name" value="PROKAR_LIPOPROTEIN"/>
    <property type="match status" value="1"/>
</dbReference>
<keyword evidence="4" id="KW-0472">Membrane</keyword>
<evidence type="ECO:0000313" key="8">
    <source>
        <dbReference type="EMBL" id="SFL85102.1"/>
    </source>
</evidence>
<dbReference type="PANTHER" id="PTHR47737">
    <property type="entry name" value="GLYCINE BETAINE/PROLINE BETAINE TRANSPORT SYSTEM PERMEASE PROTEIN PROW"/>
    <property type="match status" value="1"/>
</dbReference>
<keyword evidence="9" id="KW-1185">Reference proteome</keyword>
<keyword evidence="2" id="KW-0813">Transport</keyword>
<accession>A0A1I4L262</accession>
<dbReference type="GO" id="GO:0015226">
    <property type="term" value="F:carnitine transmembrane transporter activity"/>
    <property type="evidence" value="ECO:0007669"/>
    <property type="project" value="TreeGrafter"/>
</dbReference>
<dbReference type="AlphaFoldDB" id="A0A1I4L262"/>
<organism evidence="8 9">
    <name type="scientific">Salibacterium qingdaonense</name>
    <dbReference type="NCBI Taxonomy" id="266892"/>
    <lineage>
        <taxon>Bacteria</taxon>
        <taxon>Bacillati</taxon>
        <taxon>Bacillota</taxon>
        <taxon>Bacilli</taxon>
        <taxon>Bacillales</taxon>
        <taxon>Bacillaceae</taxon>
    </lineage>
</organism>
<evidence type="ECO:0000256" key="6">
    <source>
        <dbReference type="SAM" id="SignalP"/>
    </source>
</evidence>
<dbReference type="STRING" id="266892.SAMN04488054_106119"/>
<feature type="compositionally biased region" description="Low complexity" evidence="5">
    <location>
        <begin position="28"/>
        <end position="45"/>
    </location>
</feature>
<dbReference type="RefSeq" id="WP_245736885.1">
    <property type="nucleotide sequence ID" value="NZ_FOTY01000006.1"/>
</dbReference>
<sequence length="310" mass="34864">MKKIVRYLTPAVLAALTACGGGGEEASDSGSSNNEGQSEQSQQESSNDKGETITFGKTSWTSTAAPTQIAKQMLEEAGYNVEVELLDQPVIWEGMQSEEIDVFMDAWLPYTEEQLWSEYKSDLQKVSTSYEEVPTGWVVPEYVEAESIADIKENPEKFGGKIYTIGAGAGIVNTSKEVMADYNLEEAGFELLPSSETAMISELKSKISNEEPVIITGWRPHSMFVDYDLKFLDEPKENFKYDNVYVLSYKGMEEKYPEAYEILSNWSISVDTLEQMMYEYAQNDVPFEELAADWIEENPDKVDAMMEGQE</sequence>
<feature type="domain" description="ABC-type glycine betaine transport system substrate-binding" evidence="7">
    <location>
        <begin position="52"/>
        <end position="297"/>
    </location>
</feature>
<feature type="chain" id="PRO_5038815548" evidence="6">
    <location>
        <begin position="21"/>
        <end position="310"/>
    </location>
</feature>
<evidence type="ECO:0000256" key="5">
    <source>
        <dbReference type="SAM" id="MobiDB-lite"/>
    </source>
</evidence>
<dbReference type="Proteomes" id="UP000199668">
    <property type="component" value="Unassembled WGS sequence"/>
</dbReference>
<dbReference type="PANTHER" id="PTHR47737:SF1">
    <property type="entry name" value="GLYCINE BETAINE_PROLINE BETAINE TRANSPORT SYSTEM PERMEASE PROTEIN PROW"/>
    <property type="match status" value="1"/>
</dbReference>
<evidence type="ECO:0000259" key="7">
    <source>
        <dbReference type="Pfam" id="PF04069"/>
    </source>
</evidence>
<evidence type="ECO:0000256" key="2">
    <source>
        <dbReference type="ARBA" id="ARBA00022448"/>
    </source>
</evidence>
<feature type="signal peptide" evidence="6">
    <location>
        <begin position="1"/>
        <end position="20"/>
    </location>
</feature>
<dbReference type="Gene3D" id="3.10.105.10">
    <property type="entry name" value="Dipeptide-binding Protein, Domain 3"/>
    <property type="match status" value="2"/>
</dbReference>
<dbReference type="Pfam" id="PF04069">
    <property type="entry name" value="OpuAC"/>
    <property type="match status" value="1"/>
</dbReference>
<name>A0A1I4L262_9BACI</name>
<gene>
    <name evidence="8" type="ORF">SAMN04488054_106119</name>
</gene>